<dbReference type="InterPro" id="IPR013321">
    <property type="entry name" value="Arc_rbn_hlx_hlx"/>
</dbReference>
<dbReference type="PANTHER" id="PTHR35401:SF2">
    <property type="entry name" value="ABC-TYPE TRANSPORT SYSTEM"/>
    <property type="match status" value="1"/>
</dbReference>
<dbReference type="EMBL" id="BKAD01000012">
    <property type="protein sequence ID" value="GEP30214.1"/>
    <property type="molecule type" value="Genomic_DNA"/>
</dbReference>
<evidence type="ECO:0008006" key="5">
    <source>
        <dbReference type="Google" id="ProtNLM"/>
    </source>
</evidence>
<dbReference type="SUPFAM" id="SSF47598">
    <property type="entry name" value="Ribbon-helix-helix"/>
    <property type="match status" value="1"/>
</dbReference>
<protein>
    <recommendedName>
        <fullName evidence="5">DUF1778 domain-containing protein</fullName>
    </recommendedName>
</protein>
<evidence type="ECO:0000256" key="2">
    <source>
        <dbReference type="ARBA" id="ARBA00049988"/>
    </source>
</evidence>
<reference evidence="3 4" key="1">
    <citation type="submission" date="2019-07" db="EMBL/GenBank/DDBJ databases">
        <title>Whole genome shotgun sequence of Thiobacillus plumbophilus NBRC 107929.</title>
        <authorList>
            <person name="Hosoyama A."/>
            <person name="Uohara A."/>
            <person name="Ohji S."/>
            <person name="Ichikawa N."/>
        </authorList>
    </citation>
    <scope>NUCLEOTIDE SEQUENCE [LARGE SCALE GENOMIC DNA]</scope>
    <source>
        <strain evidence="3 4">NBRC 107929</strain>
    </source>
</reference>
<evidence type="ECO:0000256" key="1">
    <source>
        <dbReference type="ARBA" id="ARBA00022649"/>
    </source>
</evidence>
<dbReference type="Pfam" id="PF08681">
    <property type="entry name" value="TacA1"/>
    <property type="match status" value="1"/>
</dbReference>
<dbReference type="InterPro" id="IPR014795">
    <property type="entry name" value="TacA_1-like"/>
</dbReference>
<dbReference type="InterPro" id="IPR010985">
    <property type="entry name" value="Ribbon_hlx_hlx"/>
</dbReference>
<dbReference type="OrthoDB" id="5297731at2"/>
<dbReference type="Gene3D" id="1.10.1220.10">
    <property type="entry name" value="Met repressor-like"/>
    <property type="match status" value="1"/>
</dbReference>
<name>A0A512L6V5_9PROT</name>
<dbReference type="Proteomes" id="UP000321337">
    <property type="component" value="Unassembled WGS sequence"/>
</dbReference>
<dbReference type="PANTHER" id="PTHR35401">
    <property type="entry name" value="COPG FAMILY HELIX-TURN-HELIX PROTEIN-RELATED-RELATED"/>
    <property type="match status" value="1"/>
</dbReference>
<dbReference type="AlphaFoldDB" id="A0A512L6V5"/>
<organism evidence="3 4">
    <name type="scientific">Sulfuriferula plumbiphila</name>
    <dbReference type="NCBI Taxonomy" id="171865"/>
    <lineage>
        <taxon>Bacteria</taxon>
        <taxon>Pseudomonadati</taxon>
        <taxon>Pseudomonadota</taxon>
        <taxon>Betaproteobacteria</taxon>
        <taxon>Nitrosomonadales</taxon>
        <taxon>Sulfuricellaceae</taxon>
        <taxon>Sulfuriferula</taxon>
    </lineage>
</organism>
<keyword evidence="4" id="KW-1185">Reference proteome</keyword>
<evidence type="ECO:0000313" key="4">
    <source>
        <dbReference type="Proteomes" id="UP000321337"/>
    </source>
</evidence>
<dbReference type="Gene3D" id="1.20.890.30">
    <property type="entry name" value="VCA0319-like"/>
    <property type="match status" value="1"/>
</dbReference>
<sequence length="98" mass="11127">MLVNKRLTARITGHVQDKLQMAADLVGATVNQFVVQAALEKAEKVIESESTIVLTRRESLRLLELIENPPPRNEKFLQAMARYQRMKNNDLSTTEHPA</sequence>
<gene>
    <name evidence="3" type="ORF">TPL01_13520</name>
</gene>
<comment type="similarity">
    <text evidence="2">Belongs to the TacA antitoxin family.</text>
</comment>
<keyword evidence="1" id="KW-1277">Toxin-antitoxin system</keyword>
<comment type="caution">
    <text evidence="3">The sequence shown here is derived from an EMBL/GenBank/DDBJ whole genome shotgun (WGS) entry which is preliminary data.</text>
</comment>
<evidence type="ECO:0000313" key="3">
    <source>
        <dbReference type="EMBL" id="GEP30214.1"/>
    </source>
</evidence>
<dbReference type="GO" id="GO:0006355">
    <property type="term" value="P:regulation of DNA-templated transcription"/>
    <property type="evidence" value="ECO:0007669"/>
    <property type="project" value="InterPro"/>
</dbReference>
<proteinExistence type="inferred from homology"/>
<accession>A0A512L6V5</accession>